<dbReference type="EMBL" id="JAPFFF010000055">
    <property type="protein sequence ID" value="KAK8838356.1"/>
    <property type="molecule type" value="Genomic_DNA"/>
</dbReference>
<dbReference type="PROSITE" id="PS00028">
    <property type="entry name" value="ZINC_FINGER_C2H2_1"/>
    <property type="match status" value="1"/>
</dbReference>
<dbReference type="Gene3D" id="3.30.160.60">
    <property type="entry name" value="Classic Zinc Finger"/>
    <property type="match status" value="1"/>
</dbReference>
<accession>A0ABR2GXI8</accession>
<comment type="caution">
    <text evidence="2">The sequence shown here is derived from an EMBL/GenBank/DDBJ whole genome shotgun (WGS) entry which is preliminary data.</text>
</comment>
<dbReference type="SMART" id="SM00355">
    <property type="entry name" value="ZnF_C2H2"/>
    <property type="match status" value="4"/>
</dbReference>
<evidence type="ECO:0000313" key="2">
    <source>
        <dbReference type="EMBL" id="KAK8838356.1"/>
    </source>
</evidence>
<sequence length="381" mass="43911">MNEEEKTFQCPVCVKGKYKENSLIQHLIDKHPDFPASKKIRNEYQFPCTCPLCSQKITTPVALMTHYSVNHPRDFQSLKLLLGFDFYNTESTFNSSETLDIIPNLDPTPVYILPDNQQFFETLNRLISKSPIMHSTLTTSDILVVCCTEGIILMDLKTKNLGAYFNKYINGKVPIIEFNTPKESQNLLSNYNISIPTNVKTDPFICQNYTQFVRAYGPPISSGEEKKIDINKSISKIDLRLALINIAVAFYYLKSLGFFPNSQTSKPASQTSNSTIIKCPCCDVTAAKIVQMYRHLFRQHPFPAMIMNQYKMADQPKGTFICEACHEQNIDNFDELIVHVYENHRKELLYKTLNYLRSHKEIPKQFPDLEKFIDSEYCKIK</sequence>
<keyword evidence="3" id="KW-1185">Reference proteome</keyword>
<dbReference type="Proteomes" id="UP001470230">
    <property type="component" value="Unassembled WGS sequence"/>
</dbReference>
<protein>
    <recommendedName>
        <fullName evidence="1">C2H2-type domain-containing protein</fullName>
    </recommendedName>
</protein>
<organism evidence="2 3">
    <name type="scientific">Tritrichomonas musculus</name>
    <dbReference type="NCBI Taxonomy" id="1915356"/>
    <lineage>
        <taxon>Eukaryota</taxon>
        <taxon>Metamonada</taxon>
        <taxon>Parabasalia</taxon>
        <taxon>Tritrichomonadida</taxon>
        <taxon>Tritrichomonadidae</taxon>
        <taxon>Tritrichomonas</taxon>
    </lineage>
</organism>
<reference evidence="2 3" key="1">
    <citation type="submission" date="2024-04" db="EMBL/GenBank/DDBJ databases">
        <title>Tritrichomonas musculus Genome.</title>
        <authorList>
            <person name="Alves-Ferreira E."/>
            <person name="Grigg M."/>
            <person name="Lorenzi H."/>
            <person name="Galac M."/>
        </authorList>
    </citation>
    <scope>NUCLEOTIDE SEQUENCE [LARGE SCALE GENOMIC DNA]</scope>
    <source>
        <strain evidence="2 3">EAF2021</strain>
    </source>
</reference>
<gene>
    <name evidence="2" type="ORF">M9Y10_032981</name>
</gene>
<dbReference type="InterPro" id="IPR013087">
    <property type="entry name" value="Znf_C2H2_type"/>
</dbReference>
<evidence type="ECO:0000259" key="1">
    <source>
        <dbReference type="PROSITE" id="PS00028"/>
    </source>
</evidence>
<name>A0ABR2GXI8_9EUKA</name>
<evidence type="ECO:0000313" key="3">
    <source>
        <dbReference type="Proteomes" id="UP001470230"/>
    </source>
</evidence>
<proteinExistence type="predicted"/>
<feature type="domain" description="C2H2-type" evidence="1">
    <location>
        <begin position="48"/>
        <end position="71"/>
    </location>
</feature>